<dbReference type="SUPFAM" id="SSF53448">
    <property type="entry name" value="Nucleotide-diphospho-sugar transferases"/>
    <property type="match status" value="1"/>
</dbReference>
<evidence type="ECO:0000313" key="2">
    <source>
        <dbReference type="EMBL" id="TXE15605.1"/>
    </source>
</evidence>
<protein>
    <submittedName>
        <fullName evidence="2">Glycosyltransferase family 2 protein</fullName>
    </submittedName>
</protein>
<sequence>MNPFFSVVIPLYNKALEISYTLSSVLAQTYTDFEVIVINDGSTDDSLSLVETFNDKRIKVYTTENKGVSHARNFGIKNSSSQVIAFLDGDDLWKPHHLEDLKALFECYPNCGMYCKAYEKIYFSELVVKAIYNDIEDDFEGIVEDYFKNSLIDSIAWTSATAIPKTIFNTYGYFDESLKSGQDTDLWIRIALKETVAFSNVISATRLFSASNNHLSQSSHIKQRIQIIERYQHLELKNKSLKTYLDCNRYSMAVERKLHGDLTSYQNLLNAIDLASLNSKQKFLLKLPTFWIKRFKGLQGFLIKKKIYLSAFR</sequence>
<dbReference type="Gene3D" id="3.90.550.10">
    <property type="entry name" value="Spore Coat Polysaccharide Biosynthesis Protein SpsA, Chain A"/>
    <property type="match status" value="1"/>
</dbReference>
<keyword evidence="3" id="KW-1185">Reference proteome</keyword>
<dbReference type="PANTHER" id="PTHR22916:SF3">
    <property type="entry name" value="UDP-GLCNAC:BETAGAL BETA-1,3-N-ACETYLGLUCOSAMINYLTRANSFERASE-LIKE PROTEIN 1"/>
    <property type="match status" value="1"/>
</dbReference>
<dbReference type="Pfam" id="PF00535">
    <property type="entry name" value="Glycos_transf_2"/>
    <property type="match status" value="1"/>
</dbReference>
<dbReference type="InterPro" id="IPR001173">
    <property type="entry name" value="Glyco_trans_2-like"/>
</dbReference>
<gene>
    <name evidence="2" type="ORF">ES692_16025</name>
</gene>
<keyword evidence="2" id="KW-0808">Transferase</keyword>
<dbReference type="EMBL" id="VOSB01000028">
    <property type="protein sequence ID" value="TXE15605.1"/>
    <property type="molecule type" value="Genomic_DNA"/>
</dbReference>
<evidence type="ECO:0000259" key="1">
    <source>
        <dbReference type="Pfam" id="PF00535"/>
    </source>
</evidence>
<dbReference type="OrthoDB" id="6307329at2"/>
<organism evidence="2 3">
    <name type="scientific">Psychroserpens burtonensis</name>
    <dbReference type="NCBI Taxonomy" id="49278"/>
    <lineage>
        <taxon>Bacteria</taxon>
        <taxon>Pseudomonadati</taxon>
        <taxon>Bacteroidota</taxon>
        <taxon>Flavobacteriia</taxon>
        <taxon>Flavobacteriales</taxon>
        <taxon>Flavobacteriaceae</taxon>
        <taxon>Psychroserpens</taxon>
    </lineage>
</organism>
<evidence type="ECO:0000313" key="3">
    <source>
        <dbReference type="Proteomes" id="UP000321938"/>
    </source>
</evidence>
<dbReference type="GO" id="GO:0016758">
    <property type="term" value="F:hexosyltransferase activity"/>
    <property type="evidence" value="ECO:0007669"/>
    <property type="project" value="UniProtKB-ARBA"/>
</dbReference>
<name>A0A5C7BCE6_9FLAO</name>
<dbReference type="InterPro" id="IPR029044">
    <property type="entry name" value="Nucleotide-diphossugar_trans"/>
</dbReference>
<dbReference type="AlphaFoldDB" id="A0A5C7BCE6"/>
<dbReference type="RefSeq" id="WP_037051384.1">
    <property type="nucleotide sequence ID" value="NZ_VOSB01000028.1"/>
</dbReference>
<feature type="domain" description="Glycosyltransferase 2-like" evidence="1">
    <location>
        <begin position="6"/>
        <end position="109"/>
    </location>
</feature>
<dbReference type="STRING" id="1123037.GCA_000425305_01010"/>
<comment type="caution">
    <text evidence="2">The sequence shown here is derived from an EMBL/GenBank/DDBJ whole genome shotgun (WGS) entry which is preliminary data.</text>
</comment>
<dbReference type="Proteomes" id="UP000321938">
    <property type="component" value="Unassembled WGS sequence"/>
</dbReference>
<proteinExistence type="predicted"/>
<reference evidence="2 3" key="1">
    <citation type="submission" date="2019-08" db="EMBL/GenBank/DDBJ databases">
        <title>Genome of Psychroserpens burtonensis ACAM 167.</title>
        <authorList>
            <person name="Bowman J.P."/>
        </authorList>
    </citation>
    <scope>NUCLEOTIDE SEQUENCE [LARGE SCALE GENOMIC DNA]</scope>
    <source>
        <strain evidence="2 3">ACAM 167</strain>
    </source>
</reference>
<dbReference type="CDD" id="cd00761">
    <property type="entry name" value="Glyco_tranf_GTA_type"/>
    <property type="match status" value="1"/>
</dbReference>
<accession>A0A5C7BCE6</accession>
<dbReference type="PANTHER" id="PTHR22916">
    <property type="entry name" value="GLYCOSYLTRANSFERASE"/>
    <property type="match status" value="1"/>
</dbReference>